<reference evidence="3" key="2">
    <citation type="submission" date="2021-10" db="EMBL/GenBank/DDBJ databases">
        <title>Phylogenomics reveals ancestral predisposition of the termite-cultivated fungus Termitomyces towards a domesticated lifestyle.</title>
        <authorList>
            <person name="Auxier B."/>
            <person name="Grum-Grzhimaylo A."/>
            <person name="Cardenas M.E."/>
            <person name="Lodge J.D."/>
            <person name="Laessoe T."/>
            <person name="Pedersen O."/>
            <person name="Smith M.E."/>
            <person name="Kuyper T.W."/>
            <person name="Franco-Molano E.A."/>
            <person name="Baroni T.J."/>
            <person name="Aanen D.K."/>
        </authorList>
    </citation>
    <scope>NUCLEOTIDE SEQUENCE</scope>
    <source>
        <strain evidence="3">D49</strain>
    </source>
</reference>
<dbReference type="CDD" id="cd14810">
    <property type="entry name" value="bZIP_u1"/>
    <property type="match status" value="1"/>
</dbReference>
<evidence type="ECO:0000313" key="3">
    <source>
        <dbReference type="EMBL" id="KAG5653731.1"/>
    </source>
</evidence>
<feature type="region of interest" description="Disordered" evidence="1">
    <location>
        <begin position="34"/>
        <end position="66"/>
    </location>
</feature>
<accession>A0A9P7KNP5</accession>
<organism evidence="3 4">
    <name type="scientific">Sphagnurus paluster</name>
    <dbReference type="NCBI Taxonomy" id="117069"/>
    <lineage>
        <taxon>Eukaryota</taxon>
        <taxon>Fungi</taxon>
        <taxon>Dikarya</taxon>
        <taxon>Basidiomycota</taxon>
        <taxon>Agaricomycotina</taxon>
        <taxon>Agaricomycetes</taxon>
        <taxon>Agaricomycetidae</taxon>
        <taxon>Agaricales</taxon>
        <taxon>Tricholomatineae</taxon>
        <taxon>Lyophyllaceae</taxon>
        <taxon>Sphagnurus</taxon>
    </lineage>
</organism>
<feature type="region of interest" description="Disordered" evidence="1">
    <location>
        <begin position="622"/>
        <end position="651"/>
    </location>
</feature>
<dbReference type="AlphaFoldDB" id="A0A9P7KNP5"/>
<gene>
    <name evidence="3" type="ORF">H0H81_010988</name>
</gene>
<dbReference type="PROSITE" id="PS00036">
    <property type="entry name" value="BZIP_BASIC"/>
    <property type="match status" value="1"/>
</dbReference>
<evidence type="ECO:0000256" key="1">
    <source>
        <dbReference type="SAM" id="MobiDB-lite"/>
    </source>
</evidence>
<feature type="region of interest" description="Disordered" evidence="1">
    <location>
        <begin position="656"/>
        <end position="675"/>
    </location>
</feature>
<evidence type="ECO:0000313" key="4">
    <source>
        <dbReference type="Proteomes" id="UP000717328"/>
    </source>
</evidence>
<dbReference type="GO" id="GO:0003700">
    <property type="term" value="F:DNA-binding transcription factor activity"/>
    <property type="evidence" value="ECO:0007669"/>
    <property type="project" value="InterPro"/>
</dbReference>
<proteinExistence type="predicted"/>
<dbReference type="Gene3D" id="1.20.5.170">
    <property type="match status" value="1"/>
</dbReference>
<dbReference type="OrthoDB" id="5571888at2759"/>
<dbReference type="PANTHER" id="PTHR48125">
    <property type="entry name" value="LP07818P1"/>
    <property type="match status" value="1"/>
</dbReference>
<evidence type="ECO:0000259" key="2">
    <source>
        <dbReference type="PROSITE" id="PS50217"/>
    </source>
</evidence>
<feature type="compositionally biased region" description="Low complexity" evidence="1">
    <location>
        <begin position="172"/>
        <end position="183"/>
    </location>
</feature>
<dbReference type="SUPFAM" id="SSF57959">
    <property type="entry name" value="Leucine zipper domain"/>
    <property type="match status" value="1"/>
</dbReference>
<protein>
    <recommendedName>
        <fullName evidence="2">BZIP domain-containing protein</fullName>
    </recommendedName>
</protein>
<feature type="domain" description="BZIP" evidence="2">
    <location>
        <begin position="318"/>
        <end position="381"/>
    </location>
</feature>
<reference evidence="3" key="1">
    <citation type="submission" date="2021-02" db="EMBL/GenBank/DDBJ databases">
        <authorList>
            <person name="Nieuwenhuis M."/>
            <person name="Van De Peppel L.J.J."/>
        </authorList>
    </citation>
    <scope>NUCLEOTIDE SEQUENCE</scope>
    <source>
        <strain evidence="3">D49</strain>
    </source>
</reference>
<dbReference type="PANTHER" id="PTHR48125:SF10">
    <property type="entry name" value="OS12G0136300 PROTEIN"/>
    <property type="match status" value="1"/>
</dbReference>
<dbReference type="InterPro" id="IPR004827">
    <property type="entry name" value="bZIP"/>
</dbReference>
<feature type="region of interest" description="Disordered" evidence="1">
    <location>
        <begin position="172"/>
        <end position="326"/>
    </location>
</feature>
<feature type="compositionally biased region" description="Low complexity" evidence="1">
    <location>
        <begin position="37"/>
        <end position="58"/>
    </location>
</feature>
<dbReference type="PROSITE" id="PS50217">
    <property type="entry name" value="BZIP"/>
    <property type="match status" value="1"/>
</dbReference>
<comment type="caution">
    <text evidence="3">The sequence shown here is derived from an EMBL/GenBank/DDBJ whole genome shotgun (WGS) entry which is preliminary data.</text>
</comment>
<dbReference type="Proteomes" id="UP000717328">
    <property type="component" value="Unassembled WGS sequence"/>
</dbReference>
<feature type="compositionally biased region" description="Basic and acidic residues" evidence="1">
    <location>
        <begin position="197"/>
        <end position="214"/>
    </location>
</feature>
<feature type="compositionally biased region" description="Pro residues" evidence="1">
    <location>
        <begin position="623"/>
        <end position="646"/>
    </location>
</feature>
<dbReference type="Pfam" id="PF00170">
    <property type="entry name" value="bZIP_1"/>
    <property type="match status" value="1"/>
</dbReference>
<dbReference type="SMART" id="SM00338">
    <property type="entry name" value="BRLZ"/>
    <property type="match status" value="1"/>
</dbReference>
<name>A0A9P7KNP5_9AGAR</name>
<keyword evidence="4" id="KW-1185">Reference proteome</keyword>
<dbReference type="EMBL" id="JABCKI010000036">
    <property type="protein sequence ID" value="KAG5653731.1"/>
    <property type="molecule type" value="Genomic_DNA"/>
</dbReference>
<dbReference type="InterPro" id="IPR046347">
    <property type="entry name" value="bZIP_sf"/>
</dbReference>
<sequence>MLVDNPVQQSYFSNPNFSDFSDIFNTDLFTNDNLGITSSNSSNSPETASSSRASSPQSPFTPPQPASVATFPDFAPSAFFNFLEDEQSKQLEPMSIGPLTSSPYDFVSNFCNAGEIGMASGIGMDVNMDGAGYAMNLISETMGIDPQLVGTPSEIHEDEEYIEDISADADVSVSSSSPAAASSPPAPVAKTSRASKKSKEKEKEKEAEAEREKLTLVIQPVKAGGHGKARKGTVASGGIVKKSASATTAVTKDKENSNISSTVLPPPTYTSPSSFIPTNIYPPKGATKNGSENGKDADDDDDDLPQDWRPSPEVFQKMTSKEKRQLRNKISARNFRVRRKEYISTLEGDIAERDRLLDAIRSELGSTQSENYALRQEIAALKRTLLEGRGIAVGSPVVSAEDSFPLLNLPPPAPLPAQSAAATLAQAAAAAASARPTSPALTPANATAAQLLTANTQKDASASGRFWGGASTGMRLGMGGITPVHRVVLPEVSVADLLLGQFGNANAVVREEKLQENLNPLLNGPPVVSSTKQDVKNVLGFDGFADVNPFTMKTLDAYRMHLWGKMAAQHHTHQQLQQQQQHQQHHAHLTGLASSLRPAFFSAPTTPATSLSALLSGKHTPAAAPPYTLPTPSTPPPPYQSAPPSPLIGLGKSGVAEKLEREKERERERQKEKETAMYAALASQTLLRKLGSAFWDAFSGGAGPVASGSGSGASAKAWDSDKVRRVLEGKAVVRVVDIEEPPPPRAPRSPTPAAVENMPRKCTVSCAVSDILEESMRSLSIGKKA</sequence>